<keyword evidence="2" id="KW-0238">DNA-binding</keyword>
<proteinExistence type="predicted"/>
<dbReference type="Pfam" id="PF07729">
    <property type="entry name" value="FCD"/>
    <property type="match status" value="1"/>
</dbReference>
<evidence type="ECO:0000256" key="2">
    <source>
        <dbReference type="ARBA" id="ARBA00023125"/>
    </source>
</evidence>
<dbReference type="Proteomes" id="UP001596107">
    <property type="component" value="Unassembled WGS sequence"/>
</dbReference>
<dbReference type="SMART" id="SM00895">
    <property type="entry name" value="FCD"/>
    <property type="match status" value="1"/>
</dbReference>
<accession>A0ABW0T630</accession>
<protein>
    <submittedName>
        <fullName evidence="5">GntR family transcriptional regulator</fullName>
    </submittedName>
</protein>
<dbReference type="RefSeq" id="WP_223019583.1">
    <property type="nucleotide sequence ID" value="NZ_CP078143.1"/>
</dbReference>
<organism evidence="5 6">
    <name type="scientific">Nitratireductor kimnyeongensis</name>
    <dbReference type="NCBI Taxonomy" id="430679"/>
    <lineage>
        <taxon>Bacteria</taxon>
        <taxon>Pseudomonadati</taxon>
        <taxon>Pseudomonadota</taxon>
        <taxon>Alphaproteobacteria</taxon>
        <taxon>Hyphomicrobiales</taxon>
        <taxon>Phyllobacteriaceae</taxon>
        <taxon>Nitratireductor</taxon>
    </lineage>
</organism>
<dbReference type="InterPro" id="IPR011711">
    <property type="entry name" value="GntR_C"/>
</dbReference>
<dbReference type="InterPro" id="IPR008920">
    <property type="entry name" value="TF_FadR/GntR_C"/>
</dbReference>
<gene>
    <name evidence="5" type="ORF">ACFPOD_05915</name>
</gene>
<dbReference type="PANTHER" id="PTHR43537">
    <property type="entry name" value="TRANSCRIPTIONAL REGULATOR, GNTR FAMILY"/>
    <property type="match status" value="1"/>
</dbReference>
<dbReference type="Pfam" id="PF00392">
    <property type="entry name" value="GntR"/>
    <property type="match status" value="1"/>
</dbReference>
<evidence type="ECO:0000256" key="1">
    <source>
        <dbReference type="ARBA" id="ARBA00023015"/>
    </source>
</evidence>
<evidence type="ECO:0000313" key="5">
    <source>
        <dbReference type="EMBL" id="MFC5584637.1"/>
    </source>
</evidence>
<name>A0ABW0T630_9HYPH</name>
<keyword evidence="6" id="KW-1185">Reference proteome</keyword>
<dbReference type="PANTHER" id="PTHR43537:SF24">
    <property type="entry name" value="GLUCONATE OPERON TRANSCRIPTIONAL REPRESSOR"/>
    <property type="match status" value="1"/>
</dbReference>
<dbReference type="SUPFAM" id="SSF48008">
    <property type="entry name" value="GntR ligand-binding domain-like"/>
    <property type="match status" value="1"/>
</dbReference>
<dbReference type="InterPro" id="IPR036390">
    <property type="entry name" value="WH_DNA-bd_sf"/>
</dbReference>
<keyword evidence="3" id="KW-0804">Transcription</keyword>
<dbReference type="EMBL" id="JBHSNB010000001">
    <property type="protein sequence ID" value="MFC5584637.1"/>
    <property type="molecule type" value="Genomic_DNA"/>
</dbReference>
<dbReference type="PROSITE" id="PS50949">
    <property type="entry name" value="HTH_GNTR"/>
    <property type="match status" value="1"/>
</dbReference>
<comment type="caution">
    <text evidence="5">The sequence shown here is derived from an EMBL/GenBank/DDBJ whole genome shotgun (WGS) entry which is preliminary data.</text>
</comment>
<dbReference type="InterPro" id="IPR036388">
    <property type="entry name" value="WH-like_DNA-bd_sf"/>
</dbReference>
<dbReference type="Gene3D" id="1.10.10.10">
    <property type="entry name" value="Winged helix-like DNA-binding domain superfamily/Winged helix DNA-binding domain"/>
    <property type="match status" value="1"/>
</dbReference>
<reference evidence="6" key="1">
    <citation type="journal article" date="2019" name="Int. J. Syst. Evol. Microbiol.">
        <title>The Global Catalogue of Microorganisms (GCM) 10K type strain sequencing project: providing services to taxonomists for standard genome sequencing and annotation.</title>
        <authorList>
            <consortium name="The Broad Institute Genomics Platform"/>
            <consortium name="The Broad Institute Genome Sequencing Center for Infectious Disease"/>
            <person name="Wu L."/>
            <person name="Ma J."/>
        </authorList>
    </citation>
    <scope>NUCLEOTIDE SEQUENCE [LARGE SCALE GENOMIC DNA]</scope>
    <source>
        <strain evidence="6">JCM 3366</strain>
    </source>
</reference>
<dbReference type="Gene3D" id="1.20.120.530">
    <property type="entry name" value="GntR ligand-binding domain-like"/>
    <property type="match status" value="1"/>
</dbReference>
<dbReference type="InterPro" id="IPR000524">
    <property type="entry name" value="Tscrpt_reg_HTH_GntR"/>
</dbReference>
<evidence type="ECO:0000256" key="3">
    <source>
        <dbReference type="ARBA" id="ARBA00023163"/>
    </source>
</evidence>
<dbReference type="SMART" id="SM00345">
    <property type="entry name" value="HTH_GNTR"/>
    <property type="match status" value="1"/>
</dbReference>
<evidence type="ECO:0000259" key="4">
    <source>
        <dbReference type="PROSITE" id="PS50949"/>
    </source>
</evidence>
<dbReference type="PRINTS" id="PR00035">
    <property type="entry name" value="HTHGNTR"/>
</dbReference>
<sequence length="219" mass="24870">MANQAETRLAEDAYNRILAHIMSGKLAAGTVIQEKVLVEELGLSRTPMRDALLILEGEGLLVRESRRVVRVLSMDLSHYVENLAIRRLLECEAAALAVGRIPEDSLDRMKAEIETLMSNHEARMPAGRDAVRRIDEELHRTIAEAAGNRQLADIVAGLRRKTHIFDLKNMPERFLETCREHLALIEALRPDSEPEVARQAMYRHINAIRESIVRRLLQN</sequence>
<evidence type="ECO:0000313" key="6">
    <source>
        <dbReference type="Proteomes" id="UP001596107"/>
    </source>
</evidence>
<feature type="domain" description="HTH gntR-type" evidence="4">
    <location>
        <begin position="7"/>
        <end position="74"/>
    </location>
</feature>
<keyword evidence="1" id="KW-0805">Transcription regulation</keyword>
<dbReference type="SUPFAM" id="SSF46785">
    <property type="entry name" value="Winged helix' DNA-binding domain"/>
    <property type="match status" value="1"/>
</dbReference>